<dbReference type="Gene3D" id="3.90.550.10">
    <property type="entry name" value="Spore Coat Polysaccharide Biosynthesis Protein SpsA, Chain A"/>
    <property type="match status" value="1"/>
</dbReference>
<dbReference type="SUPFAM" id="SSF53335">
    <property type="entry name" value="S-adenosyl-L-methionine-dependent methyltransferases"/>
    <property type="match status" value="1"/>
</dbReference>
<dbReference type="EMBL" id="NPEX01000009">
    <property type="protein sequence ID" value="RAI45706.1"/>
    <property type="molecule type" value="Genomic_DNA"/>
</dbReference>
<protein>
    <recommendedName>
        <fullName evidence="2">Glycosyltransferase 2-like domain-containing protein</fullName>
    </recommendedName>
</protein>
<accession>A0A327L5T9</accession>
<dbReference type="InterPro" id="IPR050256">
    <property type="entry name" value="Glycosyltransferase_2"/>
</dbReference>
<dbReference type="OrthoDB" id="9806525at2"/>
<dbReference type="SUPFAM" id="SSF53448">
    <property type="entry name" value="Nucleotide-diphospho-sugar transferases"/>
    <property type="match status" value="1"/>
</dbReference>
<organism evidence="3 4">
    <name type="scientific">Rhodoplanes roseus</name>
    <dbReference type="NCBI Taxonomy" id="29409"/>
    <lineage>
        <taxon>Bacteria</taxon>
        <taxon>Pseudomonadati</taxon>
        <taxon>Pseudomonadota</taxon>
        <taxon>Alphaproteobacteria</taxon>
        <taxon>Hyphomicrobiales</taxon>
        <taxon>Nitrobacteraceae</taxon>
        <taxon>Rhodoplanes</taxon>
    </lineage>
</organism>
<dbReference type="RefSeq" id="WP_111417455.1">
    <property type="nucleotide sequence ID" value="NZ_NPEX01000009.1"/>
</dbReference>
<feature type="region of interest" description="Disordered" evidence="1">
    <location>
        <begin position="495"/>
        <end position="535"/>
    </location>
</feature>
<proteinExistence type="predicted"/>
<dbReference type="InterPro" id="IPR029063">
    <property type="entry name" value="SAM-dependent_MTases_sf"/>
</dbReference>
<evidence type="ECO:0000313" key="4">
    <source>
        <dbReference type="Proteomes" id="UP000249130"/>
    </source>
</evidence>
<evidence type="ECO:0000256" key="1">
    <source>
        <dbReference type="SAM" id="MobiDB-lite"/>
    </source>
</evidence>
<dbReference type="Proteomes" id="UP000249130">
    <property type="component" value="Unassembled WGS sequence"/>
</dbReference>
<name>A0A327L5T9_9BRAD</name>
<keyword evidence="4" id="KW-1185">Reference proteome</keyword>
<evidence type="ECO:0000313" key="3">
    <source>
        <dbReference type="EMBL" id="RAI45706.1"/>
    </source>
</evidence>
<dbReference type="InterPro" id="IPR001173">
    <property type="entry name" value="Glyco_trans_2-like"/>
</dbReference>
<dbReference type="PANTHER" id="PTHR48090">
    <property type="entry name" value="UNDECAPRENYL-PHOSPHATE 4-DEOXY-4-FORMAMIDO-L-ARABINOSE TRANSFERASE-RELATED"/>
    <property type="match status" value="1"/>
</dbReference>
<sequence>MTDPHRLRLLVLIVAYEAEATIAGVLERIPPGLAERFDVEILVIDDASHDGTFARAQASRGPDTPFPLHVLVNPQNQGYGGNQKIGFHFALERGFDAVALVHGDGQYAPECLPDLLEPLRAATADAVMGSRMMTRGGARAGGMPLYKRVGNRLLTALQNAILRARLSEYHSGYRLYATAALRRIPFDLNSNGFDFDTEIIVQLLIAGQRIRELPIPTHYGDEISRVNVFGYGWRVLVAAAVARLQEVGLFYDRKYDCRPGDPEARLDLPRLDYDSPHRRALALLRPGARVLLLGRGHRFADVLRERGCSVTAIDGPAGLVRRRPAELPNDDGPGPEDLPGSLDAFDVVLLLDGLDRVHAPERFVDRLREAARRAPHVTVMVSSANVGFVVTRLMLLAGQFNYGLRGILDMSHHRLFTARSLRRLLEQGGFMVTAVHGVPVPFPVVFGDGPAGRLLLALNRVLIRLSRSLFAYQIVAVATPRLSLDQLLAAAETRSQDRLAAEPEAAAVDDDGRSTPSDRRMPDAGAARPRYDGRS</sequence>
<dbReference type="Pfam" id="PF13489">
    <property type="entry name" value="Methyltransf_23"/>
    <property type="match status" value="1"/>
</dbReference>
<feature type="compositionally biased region" description="Basic and acidic residues" evidence="1">
    <location>
        <begin position="510"/>
        <end position="522"/>
    </location>
</feature>
<dbReference type="AlphaFoldDB" id="A0A327L5T9"/>
<dbReference type="Pfam" id="PF00535">
    <property type="entry name" value="Glycos_transf_2"/>
    <property type="match status" value="1"/>
</dbReference>
<gene>
    <name evidence="3" type="ORF">CH341_02485</name>
</gene>
<reference evidence="3 4" key="1">
    <citation type="submission" date="2017-07" db="EMBL/GenBank/DDBJ databases">
        <title>Draft Genome Sequences of Select Purple Nonsulfur Bacteria.</title>
        <authorList>
            <person name="Lasarre B."/>
            <person name="Mckinlay J.B."/>
        </authorList>
    </citation>
    <scope>NUCLEOTIDE SEQUENCE [LARGE SCALE GENOMIC DNA]</scope>
    <source>
        <strain evidence="3 4">DSM 5909</strain>
    </source>
</reference>
<dbReference type="CDD" id="cd04179">
    <property type="entry name" value="DPM_DPG-synthase_like"/>
    <property type="match status" value="1"/>
</dbReference>
<evidence type="ECO:0000259" key="2">
    <source>
        <dbReference type="Pfam" id="PF00535"/>
    </source>
</evidence>
<dbReference type="PANTHER" id="PTHR48090:SF7">
    <property type="entry name" value="RFBJ PROTEIN"/>
    <property type="match status" value="1"/>
</dbReference>
<dbReference type="InterPro" id="IPR029044">
    <property type="entry name" value="Nucleotide-diphossugar_trans"/>
</dbReference>
<feature type="domain" description="Glycosyltransferase 2-like" evidence="2">
    <location>
        <begin position="11"/>
        <end position="182"/>
    </location>
</feature>
<comment type="caution">
    <text evidence="3">The sequence shown here is derived from an EMBL/GenBank/DDBJ whole genome shotgun (WGS) entry which is preliminary data.</text>
</comment>
<dbReference type="Gene3D" id="3.40.50.150">
    <property type="entry name" value="Vaccinia Virus protein VP39"/>
    <property type="match status" value="1"/>
</dbReference>